<feature type="compositionally biased region" description="Polar residues" evidence="1">
    <location>
        <begin position="47"/>
        <end position="69"/>
    </location>
</feature>
<accession>A0A4D9DVV6</accession>
<evidence type="ECO:0000313" key="2">
    <source>
        <dbReference type="EMBL" id="TFK00895.1"/>
    </source>
</evidence>
<dbReference type="Proteomes" id="UP000297703">
    <property type="component" value="Unassembled WGS sequence"/>
</dbReference>
<gene>
    <name evidence="2" type="ORF">DR999_PMT16961</name>
</gene>
<keyword evidence="3" id="KW-1185">Reference proteome</keyword>
<protein>
    <submittedName>
        <fullName evidence="2">RAS guanyl-releasing protein 4</fullName>
    </submittedName>
</protein>
<evidence type="ECO:0000256" key="1">
    <source>
        <dbReference type="SAM" id="MobiDB-lite"/>
    </source>
</evidence>
<sequence length="80" mass="8918">MSIQEEGRFISSAFIKSNPLVTGLRSPHDTCPGCCINTPLSKGSWAPHTTTDNPPPQCTIQTRSPSNLPVQRWLRKERSR</sequence>
<name>A0A4D9DVV6_9SAUR</name>
<reference evidence="2 3" key="1">
    <citation type="submission" date="2019-04" db="EMBL/GenBank/DDBJ databases">
        <title>Draft genome of the big-headed turtle Platysternon megacephalum.</title>
        <authorList>
            <person name="Gong S."/>
        </authorList>
    </citation>
    <scope>NUCLEOTIDE SEQUENCE [LARGE SCALE GENOMIC DNA]</scope>
    <source>
        <strain evidence="2">DO16091913</strain>
        <tissue evidence="2">Muscle</tissue>
    </source>
</reference>
<organism evidence="2 3">
    <name type="scientific">Platysternon megacephalum</name>
    <name type="common">big-headed turtle</name>
    <dbReference type="NCBI Taxonomy" id="55544"/>
    <lineage>
        <taxon>Eukaryota</taxon>
        <taxon>Metazoa</taxon>
        <taxon>Chordata</taxon>
        <taxon>Craniata</taxon>
        <taxon>Vertebrata</taxon>
        <taxon>Euteleostomi</taxon>
        <taxon>Archelosauria</taxon>
        <taxon>Testudinata</taxon>
        <taxon>Testudines</taxon>
        <taxon>Cryptodira</taxon>
        <taxon>Durocryptodira</taxon>
        <taxon>Testudinoidea</taxon>
        <taxon>Platysternidae</taxon>
        <taxon>Platysternon</taxon>
    </lineage>
</organism>
<reference evidence="2 3" key="2">
    <citation type="submission" date="2019-04" db="EMBL/GenBank/DDBJ databases">
        <title>The genome sequence of big-headed turtle.</title>
        <authorList>
            <person name="Gong S."/>
        </authorList>
    </citation>
    <scope>NUCLEOTIDE SEQUENCE [LARGE SCALE GENOMIC DNA]</scope>
    <source>
        <strain evidence="2">DO16091913</strain>
        <tissue evidence="2">Muscle</tissue>
    </source>
</reference>
<evidence type="ECO:0000313" key="3">
    <source>
        <dbReference type="Proteomes" id="UP000297703"/>
    </source>
</evidence>
<comment type="caution">
    <text evidence="2">The sequence shown here is derived from an EMBL/GenBank/DDBJ whole genome shotgun (WGS) entry which is preliminary data.</text>
</comment>
<proteinExistence type="predicted"/>
<feature type="region of interest" description="Disordered" evidence="1">
    <location>
        <begin position="44"/>
        <end position="80"/>
    </location>
</feature>
<dbReference type="EMBL" id="QXTE01000252">
    <property type="protein sequence ID" value="TFK00895.1"/>
    <property type="molecule type" value="Genomic_DNA"/>
</dbReference>
<dbReference type="AlphaFoldDB" id="A0A4D9DVV6"/>